<keyword evidence="2" id="KW-1185">Reference proteome</keyword>
<protein>
    <submittedName>
        <fullName evidence="1">Uncharacterized protein</fullName>
    </submittedName>
</protein>
<dbReference type="AlphaFoldDB" id="A0A4C1Z9V1"/>
<comment type="caution">
    <text evidence="1">The sequence shown here is derived from an EMBL/GenBank/DDBJ whole genome shotgun (WGS) entry which is preliminary data.</text>
</comment>
<sequence length="127" mass="14370">MKKENHYYSEFVVETYCRRPGRRGVALTFLRHHPHPQSAHIGNRKEKEHIVYAYFGATAGPEPTRRCRPTSVVNELHPACFERSNCLKNNLGFVVSSLFLLLEAVPFGKEQLLKAGAANVHDVCPPL</sequence>
<gene>
    <name evidence="1" type="ORF">EVAR_61073_1</name>
</gene>
<organism evidence="1 2">
    <name type="scientific">Eumeta variegata</name>
    <name type="common">Bagworm moth</name>
    <name type="synonym">Eumeta japonica</name>
    <dbReference type="NCBI Taxonomy" id="151549"/>
    <lineage>
        <taxon>Eukaryota</taxon>
        <taxon>Metazoa</taxon>
        <taxon>Ecdysozoa</taxon>
        <taxon>Arthropoda</taxon>
        <taxon>Hexapoda</taxon>
        <taxon>Insecta</taxon>
        <taxon>Pterygota</taxon>
        <taxon>Neoptera</taxon>
        <taxon>Endopterygota</taxon>
        <taxon>Lepidoptera</taxon>
        <taxon>Glossata</taxon>
        <taxon>Ditrysia</taxon>
        <taxon>Tineoidea</taxon>
        <taxon>Psychidae</taxon>
        <taxon>Oiketicinae</taxon>
        <taxon>Eumeta</taxon>
    </lineage>
</organism>
<reference evidence="1 2" key="1">
    <citation type="journal article" date="2019" name="Commun. Biol.">
        <title>The bagworm genome reveals a unique fibroin gene that provides high tensile strength.</title>
        <authorList>
            <person name="Kono N."/>
            <person name="Nakamura H."/>
            <person name="Ohtoshi R."/>
            <person name="Tomita M."/>
            <person name="Numata K."/>
            <person name="Arakawa K."/>
        </authorList>
    </citation>
    <scope>NUCLEOTIDE SEQUENCE [LARGE SCALE GENOMIC DNA]</scope>
</reference>
<name>A0A4C1Z9V1_EUMVA</name>
<evidence type="ECO:0000313" key="1">
    <source>
        <dbReference type="EMBL" id="GBP83679.1"/>
    </source>
</evidence>
<dbReference type="Proteomes" id="UP000299102">
    <property type="component" value="Unassembled WGS sequence"/>
</dbReference>
<proteinExistence type="predicted"/>
<accession>A0A4C1Z9V1</accession>
<dbReference type="EMBL" id="BGZK01001632">
    <property type="protein sequence ID" value="GBP83679.1"/>
    <property type="molecule type" value="Genomic_DNA"/>
</dbReference>
<evidence type="ECO:0000313" key="2">
    <source>
        <dbReference type="Proteomes" id="UP000299102"/>
    </source>
</evidence>